<organism evidence="7 8">
    <name type="scientific">Mongoliibacter ruber</name>
    <dbReference type="NCBI Taxonomy" id="1750599"/>
    <lineage>
        <taxon>Bacteria</taxon>
        <taxon>Pseudomonadati</taxon>
        <taxon>Bacteroidota</taxon>
        <taxon>Cytophagia</taxon>
        <taxon>Cytophagales</taxon>
        <taxon>Cyclobacteriaceae</taxon>
        <taxon>Mongoliibacter</taxon>
    </lineage>
</organism>
<sequence length="507" mass="57898">MGQLKQLAGQTAIYGISSILGRTVNFLLIPIYTAYLTKDAVGAYTALYGYMALFNIVFTYGMETTYFRYATGKGLDPEKVFSQIQSLLITTSLSLGAIIYLSAPTLASWLNYENQEHLFRWIAWILMIDAILVIPYAKLRKENRAFQFAFTKLANILINVGFNIFFIVLCYHIWKGDWLPSLSPFVDKIYNPEWGVEYIFISNLIANAAMVPVLMWLTKKFRFAINREFLKPMWHYAFPLLFMGLAGVINETFSRTIFEYVLPEGFYEGLTAREVTGIFGANFKLAILMNLIIQAFKYAAEPFFFNQSTDKNSPETFAKVMHAFVIFCSVLMIAVSVNLDLLGAVFLRGEGYEMGNFIVPVLLMGYLMLGIYFNLSIWFKLTDQTKYSFYITIIGAMVTILVLFTLVPVFGLMGGALSTLCCYTVMTVICYFVGQKYFPIPYQTGKAILYLLLAFALSYLGFFWDWGIPFIQFIGRNSLIIVFVLVVLLLEKKEVQKFRAQFKNKKA</sequence>
<evidence type="ECO:0000256" key="5">
    <source>
        <dbReference type="ARBA" id="ARBA00023136"/>
    </source>
</evidence>
<dbReference type="Pfam" id="PF13440">
    <property type="entry name" value="Polysacc_synt_3"/>
    <property type="match status" value="1"/>
</dbReference>
<dbReference type="AlphaFoldDB" id="A0A2T0WEA1"/>
<feature type="transmembrane region" description="Helical" evidence="6">
    <location>
        <begin position="357"/>
        <end position="375"/>
    </location>
</feature>
<comment type="caution">
    <text evidence="7">The sequence shown here is derived from an EMBL/GenBank/DDBJ whole genome shotgun (WGS) entry which is preliminary data.</text>
</comment>
<accession>A0A2T0WEA1</accession>
<name>A0A2T0WEA1_9BACT</name>
<feature type="transmembrane region" description="Helical" evidence="6">
    <location>
        <begin position="47"/>
        <end position="67"/>
    </location>
</feature>
<dbReference type="OrthoDB" id="9814608at2"/>
<dbReference type="InterPro" id="IPR050833">
    <property type="entry name" value="Poly_Biosynth_Transport"/>
</dbReference>
<feature type="transmembrane region" description="Helical" evidence="6">
    <location>
        <begin position="317"/>
        <end position="337"/>
    </location>
</feature>
<feature type="transmembrane region" description="Helical" evidence="6">
    <location>
        <begin position="470"/>
        <end position="490"/>
    </location>
</feature>
<feature type="transmembrane region" description="Helical" evidence="6">
    <location>
        <begin position="118"/>
        <end position="137"/>
    </location>
</feature>
<keyword evidence="4 6" id="KW-1133">Transmembrane helix</keyword>
<proteinExistence type="predicted"/>
<dbReference type="RefSeq" id="WP_106135300.1">
    <property type="nucleotide sequence ID" value="NZ_PVTR01000015.1"/>
</dbReference>
<feature type="transmembrane region" description="Helical" evidence="6">
    <location>
        <begin position="149"/>
        <end position="174"/>
    </location>
</feature>
<dbReference type="PANTHER" id="PTHR30250:SF11">
    <property type="entry name" value="O-ANTIGEN TRANSPORTER-RELATED"/>
    <property type="match status" value="1"/>
</dbReference>
<evidence type="ECO:0000313" key="8">
    <source>
        <dbReference type="Proteomes" id="UP000238157"/>
    </source>
</evidence>
<feature type="transmembrane region" description="Helical" evidence="6">
    <location>
        <begin position="278"/>
        <end position="296"/>
    </location>
</feature>
<evidence type="ECO:0000256" key="2">
    <source>
        <dbReference type="ARBA" id="ARBA00022475"/>
    </source>
</evidence>
<feature type="transmembrane region" description="Helical" evidence="6">
    <location>
        <begin position="87"/>
        <end position="112"/>
    </location>
</feature>
<feature type="transmembrane region" description="Helical" evidence="6">
    <location>
        <begin position="387"/>
        <end position="410"/>
    </location>
</feature>
<comment type="subcellular location">
    <subcellularLocation>
        <location evidence="1">Cell membrane</location>
        <topology evidence="1">Multi-pass membrane protein</topology>
    </subcellularLocation>
</comment>
<protein>
    <submittedName>
        <fullName evidence="7">O-antigen/teichoic acid export membrane protein</fullName>
    </submittedName>
</protein>
<dbReference type="Proteomes" id="UP000238157">
    <property type="component" value="Unassembled WGS sequence"/>
</dbReference>
<feature type="transmembrane region" description="Helical" evidence="6">
    <location>
        <begin position="194"/>
        <end position="217"/>
    </location>
</feature>
<keyword evidence="5 6" id="KW-0472">Membrane</keyword>
<keyword evidence="8" id="KW-1185">Reference proteome</keyword>
<dbReference type="GO" id="GO:0005886">
    <property type="term" value="C:plasma membrane"/>
    <property type="evidence" value="ECO:0007669"/>
    <property type="project" value="UniProtKB-SubCell"/>
</dbReference>
<keyword evidence="3 6" id="KW-0812">Transmembrane</keyword>
<feature type="transmembrane region" description="Helical" evidence="6">
    <location>
        <begin position="238"/>
        <end position="258"/>
    </location>
</feature>
<keyword evidence="2" id="KW-1003">Cell membrane</keyword>
<feature type="transmembrane region" description="Helical" evidence="6">
    <location>
        <begin position="447"/>
        <end position="464"/>
    </location>
</feature>
<evidence type="ECO:0000313" key="7">
    <source>
        <dbReference type="EMBL" id="PRY85022.1"/>
    </source>
</evidence>
<gene>
    <name evidence="7" type="ORF">CLW00_11563</name>
</gene>
<evidence type="ECO:0000256" key="4">
    <source>
        <dbReference type="ARBA" id="ARBA00022989"/>
    </source>
</evidence>
<dbReference type="PANTHER" id="PTHR30250">
    <property type="entry name" value="PST FAMILY PREDICTED COLANIC ACID TRANSPORTER"/>
    <property type="match status" value="1"/>
</dbReference>
<feature type="transmembrane region" description="Helical" evidence="6">
    <location>
        <begin position="12"/>
        <end position="35"/>
    </location>
</feature>
<dbReference type="EMBL" id="PVTR01000015">
    <property type="protein sequence ID" value="PRY85022.1"/>
    <property type="molecule type" value="Genomic_DNA"/>
</dbReference>
<reference evidence="7 8" key="1">
    <citation type="submission" date="2018-03" db="EMBL/GenBank/DDBJ databases">
        <title>Genomic Encyclopedia of Archaeal and Bacterial Type Strains, Phase II (KMG-II): from individual species to whole genera.</title>
        <authorList>
            <person name="Goeker M."/>
        </authorList>
    </citation>
    <scope>NUCLEOTIDE SEQUENCE [LARGE SCALE GENOMIC DNA]</scope>
    <source>
        <strain evidence="7 8">DSM 27929</strain>
    </source>
</reference>
<evidence type="ECO:0000256" key="3">
    <source>
        <dbReference type="ARBA" id="ARBA00022692"/>
    </source>
</evidence>
<feature type="transmembrane region" description="Helical" evidence="6">
    <location>
        <begin position="416"/>
        <end position="435"/>
    </location>
</feature>
<evidence type="ECO:0000256" key="6">
    <source>
        <dbReference type="SAM" id="Phobius"/>
    </source>
</evidence>
<evidence type="ECO:0000256" key="1">
    <source>
        <dbReference type="ARBA" id="ARBA00004651"/>
    </source>
</evidence>